<gene>
    <name evidence="1" type="ORF">MNBD_PLANCTO03-1287</name>
</gene>
<accession>A0A3B1DKI2</accession>
<evidence type="ECO:0000313" key="1">
    <source>
        <dbReference type="EMBL" id="VAX36508.1"/>
    </source>
</evidence>
<dbReference type="AlphaFoldDB" id="A0A3B1DKI2"/>
<dbReference type="EMBL" id="UOGK01000066">
    <property type="protein sequence ID" value="VAX36508.1"/>
    <property type="molecule type" value="Genomic_DNA"/>
</dbReference>
<organism evidence="1">
    <name type="scientific">hydrothermal vent metagenome</name>
    <dbReference type="NCBI Taxonomy" id="652676"/>
    <lineage>
        <taxon>unclassified sequences</taxon>
        <taxon>metagenomes</taxon>
        <taxon>ecological metagenomes</taxon>
    </lineage>
</organism>
<proteinExistence type="predicted"/>
<sequence length="409" mass="44868">MTQTQHQAGFLSRATDLAQRVRQAFHRLLVAVPGAVTDRRGRRTIPGLNATLQSRLVRALDQHEPLSILHHLPGVVGLRSVIDEAARRGTDPDLLADARTVTAELADFFDHEGLDRETLQAMLATHVPEARDAMVRTNSQMLYKSLSNLKGYAAESLAMVAVAYPCDDPAACTVSMVGLIHGLRRFRADAQHYERGYVTPKQEGKKAKEHQYTLDGVPLSELDGPPIIDELTSDPRPCFEPEPTPLGLAHRLVEHEVGRDGTMSYAVGMTVTAAKPRVQTEEYAAAVISAVSTLASKRFVLDVLVHDDIWPGINPIAETYSIVPHGPVTELTRLHRATDKLDLGVSAVPLGRGAISFEHAVIPKHRRALDHLLESTGLDASALRGYRLDMQYPLFGVQYGQVFELPESS</sequence>
<protein>
    <submittedName>
        <fullName evidence="1">Uncharacterized protein</fullName>
    </submittedName>
</protein>
<name>A0A3B1DKI2_9ZZZZ</name>
<reference evidence="1" key="1">
    <citation type="submission" date="2018-06" db="EMBL/GenBank/DDBJ databases">
        <authorList>
            <person name="Zhirakovskaya E."/>
        </authorList>
    </citation>
    <scope>NUCLEOTIDE SEQUENCE</scope>
</reference>